<keyword evidence="8 18" id="KW-0808">Transferase</keyword>
<evidence type="ECO:0000259" key="17">
    <source>
        <dbReference type="PROSITE" id="PS51826"/>
    </source>
</evidence>
<dbReference type="EC" id="2.3.1.168" evidence="13"/>
<dbReference type="Pfam" id="PF02817">
    <property type="entry name" value="E3_binding"/>
    <property type="match status" value="1"/>
</dbReference>
<proteinExistence type="inferred from homology"/>
<evidence type="ECO:0000256" key="12">
    <source>
        <dbReference type="ARBA" id="ARBA00032406"/>
    </source>
</evidence>
<dbReference type="AlphaFoldDB" id="A0A1R3VHC1"/>
<dbReference type="Pfam" id="PF00198">
    <property type="entry name" value="2-oxoacid_dh"/>
    <property type="match status" value="1"/>
</dbReference>
<name>A0A1R3VHC1_9HYPH</name>
<dbReference type="InterPro" id="IPR036625">
    <property type="entry name" value="E3-bd_dom_sf"/>
</dbReference>
<comment type="pathway">
    <text evidence="3">Amino-acid degradation; L-lysine degradation via saccharopine pathway; glutaryl-CoA from L-lysine: step 6/6.</text>
</comment>
<dbReference type="PANTHER" id="PTHR43178">
    <property type="entry name" value="DIHYDROLIPOAMIDE ACETYLTRANSFERASE COMPONENT OF PYRUVATE DEHYDROGENASE COMPLEX"/>
    <property type="match status" value="1"/>
</dbReference>
<feature type="region of interest" description="Disordered" evidence="16">
    <location>
        <begin position="1"/>
        <end position="33"/>
    </location>
</feature>
<dbReference type="EC" id="2.3.1.61" evidence="6"/>
<comment type="subunit">
    <text evidence="5">Forms a 24-polypeptide structural core with octahedral symmetry. Part of the 2-oxoglutarate dehydrogenase (OGDH) complex composed of E1 (2-oxoglutarate dehydrogenase), E2 (dihydrolipoamide succinyltransferase) and E3 (dihydrolipoamide dehydrogenase); the complex contains multiple copies of the three enzymatic components (E1, E2 and E3).</text>
</comment>
<dbReference type="SUPFAM" id="SSF47005">
    <property type="entry name" value="Peripheral subunit-binding domain of 2-oxo acid dehydrogenase complex"/>
    <property type="match status" value="1"/>
</dbReference>
<dbReference type="InterPro" id="IPR023213">
    <property type="entry name" value="CAT-like_dom_sf"/>
</dbReference>
<evidence type="ECO:0000256" key="10">
    <source>
        <dbReference type="ARBA" id="ARBA00023315"/>
    </source>
</evidence>
<dbReference type="Gene3D" id="4.10.320.10">
    <property type="entry name" value="E3-binding domain"/>
    <property type="match status" value="1"/>
</dbReference>
<dbReference type="SUPFAM" id="SSF52777">
    <property type="entry name" value="CoA-dependent acyltransferases"/>
    <property type="match status" value="1"/>
</dbReference>
<keyword evidence="10 18" id="KW-0012">Acyltransferase</keyword>
<dbReference type="GO" id="GO:0004149">
    <property type="term" value="F:dihydrolipoyllysine-residue succinyltransferase activity"/>
    <property type="evidence" value="ECO:0007669"/>
    <property type="project" value="UniProtKB-EC"/>
</dbReference>
<evidence type="ECO:0000256" key="15">
    <source>
        <dbReference type="ARBA" id="ARBA00052761"/>
    </source>
</evidence>
<comment type="function">
    <text evidence="2">E2 component of the 2-oxoglutarate dehydrogenase (OGDH) complex which catalyzes the second step in the conversion of 2-oxoglutarate to succinyl-CoA and CO(2).</text>
</comment>
<evidence type="ECO:0000256" key="1">
    <source>
        <dbReference type="ARBA" id="ARBA00001938"/>
    </source>
</evidence>
<dbReference type="InterPro" id="IPR050743">
    <property type="entry name" value="2-oxoacid_DH_E2_comp"/>
</dbReference>
<evidence type="ECO:0000256" key="6">
    <source>
        <dbReference type="ARBA" id="ARBA00012945"/>
    </source>
</evidence>
<accession>A0A1R3VHC1</accession>
<dbReference type="PANTHER" id="PTHR43178:SF5">
    <property type="entry name" value="LIPOAMIDE ACYLTRANSFERASE COMPONENT OF BRANCHED-CHAIN ALPHA-KETO ACID DEHYDROGENASE COMPLEX, MITOCHONDRIAL"/>
    <property type="match status" value="1"/>
</dbReference>
<evidence type="ECO:0000313" key="19">
    <source>
        <dbReference type="Proteomes" id="UP000188388"/>
    </source>
</evidence>
<evidence type="ECO:0000256" key="3">
    <source>
        <dbReference type="ARBA" id="ARBA00005145"/>
    </source>
</evidence>
<reference evidence="19" key="1">
    <citation type="submission" date="2017-01" db="EMBL/GenBank/DDBJ databases">
        <authorList>
            <person name="Brunel B."/>
        </authorList>
    </citation>
    <scope>NUCLEOTIDE SEQUENCE [LARGE SCALE GENOMIC DNA]</scope>
</reference>
<evidence type="ECO:0000256" key="14">
    <source>
        <dbReference type="ARBA" id="ARBA00042008"/>
    </source>
</evidence>
<comment type="catalytic activity">
    <reaction evidence="15">
        <text>N(6)-[(R)-dihydrolipoyl]-L-lysyl-[protein] + succinyl-CoA = N(6)-[(R)-S(8)-succinyldihydrolipoyl]-L-lysyl-[protein] + CoA</text>
        <dbReference type="Rhea" id="RHEA:15213"/>
        <dbReference type="Rhea" id="RHEA-COMP:10475"/>
        <dbReference type="Rhea" id="RHEA-COMP:20092"/>
        <dbReference type="ChEBI" id="CHEBI:57287"/>
        <dbReference type="ChEBI" id="CHEBI:57292"/>
        <dbReference type="ChEBI" id="CHEBI:83100"/>
        <dbReference type="ChEBI" id="CHEBI:83120"/>
        <dbReference type="EC" id="2.3.1.61"/>
    </reaction>
</comment>
<dbReference type="Proteomes" id="UP000188388">
    <property type="component" value="Unassembled WGS sequence"/>
</dbReference>
<dbReference type="GO" id="GO:0031405">
    <property type="term" value="F:lipoic acid binding"/>
    <property type="evidence" value="ECO:0007669"/>
    <property type="project" value="TreeGrafter"/>
</dbReference>
<evidence type="ECO:0000256" key="2">
    <source>
        <dbReference type="ARBA" id="ARBA00004052"/>
    </source>
</evidence>
<comment type="similarity">
    <text evidence="4">Belongs to the 2-oxoacid dehydrogenase family.</text>
</comment>
<dbReference type="GO" id="GO:0043754">
    <property type="term" value="F:dihydrolipoamide branched chain acyltransferase activity"/>
    <property type="evidence" value="ECO:0007669"/>
    <property type="project" value="UniProtKB-EC"/>
</dbReference>
<dbReference type="STRING" id="1631249.BQ8794_40414"/>
<dbReference type="GO" id="GO:0005737">
    <property type="term" value="C:cytoplasm"/>
    <property type="evidence" value="ECO:0007669"/>
    <property type="project" value="TreeGrafter"/>
</dbReference>
<evidence type="ECO:0000256" key="9">
    <source>
        <dbReference type="ARBA" id="ARBA00022823"/>
    </source>
</evidence>
<evidence type="ECO:0000256" key="11">
    <source>
        <dbReference type="ARBA" id="ARBA00030325"/>
    </source>
</evidence>
<keyword evidence="19" id="KW-1185">Reference proteome</keyword>
<gene>
    <name evidence="18" type="ORF">BQ8794_40414</name>
</gene>
<dbReference type="PROSITE" id="PS51826">
    <property type="entry name" value="PSBD"/>
    <property type="match status" value="1"/>
</dbReference>
<evidence type="ECO:0000256" key="8">
    <source>
        <dbReference type="ARBA" id="ARBA00022679"/>
    </source>
</evidence>
<comment type="cofactor">
    <cofactor evidence="1">
        <name>(R)-lipoate</name>
        <dbReference type="ChEBI" id="CHEBI:83088"/>
    </cofactor>
</comment>
<dbReference type="InterPro" id="IPR001078">
    <property type="entry name" value="2-oxoacid_DH_actylTfrase"/>
</dbReference>
<evidence type="ECO:0000256" key="4">
    <source>
        <dbReference type="ARBA" id="ARBA00007317"/>
    </source>
</evidence>
<evidence type="ECO:0000256" key="5">
    <source>
        <dbReference type="ARBA" id="ARBA00011666"/>
    </source>
</evidence>
<sequence>MWGGVRGGRAAVDRGAAAAAAPRPEGERPLASPAARLRAKEAGVDLRQVRGSGPAGRILHEDIDAFLARGPQLAKVSGLARNEAVEDIKIIGLRRKIAEKMALAKSRIPHITYVEEIDVTALEDLRAALNKEKRSGVERPKLTLLPFLMRAMVKAIADHPKLNALFDDEAGIVHQHGGVHIGIAAQTPSGLVVPVVRHAEARDIWDCAAEVFRLAEAARSGTATRDELSGSTITITSLGAMGGVATTPVINHPEVAILGVNKMMVRPVWDGSQFMPRKMMNLSSSFDHRVIDGWDAAVFIQRIKALLETPALIFVD</sequence>
<dbReference type="EMBL" id="FTPD01000034">
    <property type="protein sequence ID" value="SIT57815.1"/>
    <property type="molecule type" value="Genomic_DNA"/>
</dbReference>
<dbReference type="FunFam" id="4.10.320.10:FF:000002">
    <property type="entry name" value="Dihydrolipoamide acetyltransferase component of pyruvate dehydrogenase complex"/>
    <property type="match status" value="1"/>
</dbReference>
<evidence type="ECO:0000256" key="13">
    <source>
        <dbReference type="ARBA" id="ARBA00038880"/>
    </source>
</evidence>
<protein>
    <recommendedName>
        <fullName evidence="7">Dihydrolipoyllysine-residue succinyltransferase component of 2-oxoglutarate dehydrogenase complex</fullName>
        <ecNumber evidence="13">2.3.1.168</ecNumber>
        <ecNumber evidence="6">2.3.1.61</ecNumber>
    </recommendedName>
    <alternativeName>
        <fullName evidence="12">2-oxoglutarate dehydrogenase complex component E2</fullName>
    </alternativeName>
    <alternativeName>
        <fullName evidence="14">Branched-chain alpha-keto acid dehydrogenase complex component E2</fullName>
    </alternativeName>
    <alternativeName>
        <fullName evidence="11">Dihydrolipoamide succinyltransferase component of 2-oxoglutarate dehydrogenase complex</fullName>
    </alternativeName>
</protein>
<dbReference type="GO" id="GO:0016407">
    <property type="term" value="F:acetyltransferase activity"/>
    <property type="evidence" value="ECO:0007669"/>
    <property type="project" value="TreeGrafter"/>
</dbReference>
<dbReference type="InterPro" id="IPR004167">
    <property type="entry name" value="PSBD"/>
</dbReference>
<evidence type="ECO:0000256" key="16">
    <source>
        <dbReference type="SAM" id="MobiDB-lite"/>
    </source>
</evidence>
<feature type="domain" description="Peripheral subunit-binding (PSBD)" evidence="17">
    <location>
        <begin position="30"/>
        <end position="67"/>
    </location>
</feature>
<evidence type="ECO:0000313" key="18">
    <source>
        <dbReference type="EMBL" id="SIT57815.1"/>
    </source>
</evidence>
<dbReference type="FunFam" id="3.30.559.10:FF:000007">
    <property type="entry name" value="Dihydrolipoamide acetyltransferase component of pyruvate dehydrogenase complex"/>
    <property type="match status" value="1"/>
</dbReference>
<evidence type="ECO:0000256" key="7">
    <source>
        <dbReference type="ARBA" id="ARBA00019511"/>
    </source>
</evidence>
<keyword evidence="9" id="KW-0450">Lipoyl</keyword>
<feature type="compositionally biased region" description="Low complexity" evidence="16">
    <location>
        <begin position="8"/>
        <end position="33"/>
    </location>
</feature>
<dbReference type="Gene3D" id="3.30.559.10">
    <property type="entry name" value="Chloramphenicol acetyltransferase-like domain"/>
    <property type="match status" value="1"/>
</dbReference>
<organism evidence="18 19">
    <name type="scientific">Mesorhizobium prunaredense</name>
    <dbReference type="NCBI Taxonomy" id="1631249"/>
    <lineage>
        <taxon>Bacteria</taxon>
        <taxon>Pseudomonadati</taxon>
        <taxon>Pseudomonadota</taxon>
        <taxon>Alphaproteobacteria</taxon>
        <taxon>Hyphomicrobiales</taxon>
        <taxon>Phyllobacteriaceae</taxon>
        <taxon>Mesorhizobium</taxon>
    </lineage>
</organism>